<name>A0A9N9RNZ0_9DIPT</name>
<organism evidence="1 2">
    <name type="scientific">Chironomus riparius</name>
    <dbReference type="NCBI Taxonomy" id="315576"/>
    <lineage>
        <taxon>Eukaryota</taxon>
        <taxon>Metazoa</taxon>
        <taxon>Ecdysozoa</taxon>
        <taxon>Arthropoda</taxon>
        <taxon>Hexapoda</taxon>
        <taxon>Insecta</taxon>
        <taxon>Pterygota</taxon>
        <taxon>Neoptera</taxon>
        <taxon>Endopterygota</taxon>
        <taxon>Diptera</taxon>
        <taxon>Nematocera</taxon>
        <taxon>Chironomoidea</taxon>
        <taxon>Chironomidae</taxon>
        <taxon>Chironominae</taxon>
        <taxon>Chironomus</taxon>
    </lineage>
</organism>
<dbReference type="Gene3D" id="3.40.50.410">
    <property type="entry name" value="von Willebrand factor, type A domain"/>
    <property type="match status" value="1"/>
</dbReference>
<reference evidence="1" key="1">
    <citation type="submission" date="2022-01" db="EMBL/GenBank/DDBJ databases">
        <authorList>
            <person name="King R."/>
        </authorList>
    </citation>
    <scope>NUCLEOTIDE SEQUENCE</scope>
</reference>
<dbReference type="Proteomes" id="UP001153620">
    <property type="component" value="Chromosome 1"/>
</dbReference>
<sequence>MSQIEAETYKLDIYPVNDEFLASIDTSSNQNVEQKNVETVVILDRSGSMGGSVVKIIRKILPKFFEILKYDPEQVINLIAFESRTVVHKIKIKDFHTYKMFSAGGTVMAPAVTELRTLFEEFKEKIDSLRIVTISDGMIADEEQTKVLGDELATFASDCNILVNSQAVRFFTSRSQPDTTALCSLLQLNNIIKSQMIDVDAIHHHDKIAGKMADLFINDGFGNIKTLKCNNPIFYAYPWKNEELDRYLILPNRLNVFWLKRIPNESDLITICNDPVHVAVKDMLKLDVLQKLINAKLDYAIDRMKILKIVDTESAKNVINQIVEYFKKMEDILNSLIDVQEVIDEKSIIYRARMLKLNRIRSRKITTYLETIANDDKVNELNAAQKASYLRSVEPASKTGKGLARRAAKRKGNLDVPQMSFIEIIRKEVENIKEHFDEIKDIDYKDHAVSFYSQATTIEGLKLLIELSDDPDFMNYSADDILQLTNIVGIACNGSVGDFPDPSTWRMNEIYYGCHISVADIITSIHQSADTEFKLKAPGCDKEITNSIPIFDDPKIGVFLKKYAPSILEYSSSIGMRRVIADVPMTLGYTIIAGIRRMIYDLNKNKSTVYLDSFKQLVSSAASFVGKYYDHIEELLVDKDCAKKSYYLANNGIANLIVPLIRIYNKENHEAVKRIPDIMRSIYSCEIWKGISKEFRGKIKFNDIVKDMMYKLLCINVEKQKVHVKPLFEPEPDRKDIKFPEEFAINQGYVNELTKPLYYHNYMTLLPKFLHAATKGSIEDIKDVPEMTKTLFLDSLDIKYCYKDFIFLNVFQALRYPRNSERADQKTKEMKMIDLKDHKEALDDVKKYVRDQFEKLYDYELKAKRRIEETEMARIIVEMIISETDYQAMIDVWKNGMERNGITYKIATQSSNGFRLLCRKLIDTKLSIPLRSEIIKVLFLGVDWNNEIVYNKGKICDIKNVKKFKKRFMLTSSLDEWNEIEDMIKKRPVHVYREKENRCGHGNSKPSYWALGYNEVYDYLNTLDNLNLCVYYDAHRSCCNAQDVYYHLWSQRYEAERGRCNDQQFIQDLCKEVHDNMAVSDKVPNDDETISQDSNEYRAIEAIENLVESVEANESLVEAVEAKEDSVEGVGDGLNFEGCPQGPDIIELISDALLEPIKDEIKVENEAKVVNEIKAPAKVTNQTNEGRRSTCMIL</sequence>
<dbReference type="GO" id="GO:0032991">
    <property type="term" value="C:protein-containing complex"/>
    <property type="evidence" value="ECO:0007669"/>
    <property type="project" value="UniProtKB-ARBA"/>
</dbReference>
<evidence type="ECO:0008006" key="3">
    <source>
        <dbReference type="Google" id="ProtNLM"/>
    </source>
</evidence>
<evidence type="ECO:0000313" key="1">
    <source>
        <dbReference type="EMBL" id="CAG9800237.1"/>
    </source>
</evidence>
<dbReference type="InterPro" id="IPR036465">
    <property type="entry name" value="vWFA_dom_sf"/>
</dbReference>
<protein>
    <recommendedName>
        <fullName evidence="3">VWFA domain-containing protein</fullName>
    </recommendedName>
</protein>
<reference evidence="1" key="2">
    <citation type="submission" date="2022-10" db="EMBL/GenBank/DDBJ databases">
        <authorList>
            <consortium name="ENA_rothamsted_submissions"/>
            <consortium name="culmorum"/>
            <person name="King R."/>
        </authorList>
    </citation>
    <scope>NUCLEOTIDE SEQUENCE</scope>
</reference>
<dbReference type="EMBL" id="OU895877">
    <property type="protein sequence ID" value="CAG9800237.1"/>
    <property type="molecule type" value="Genomic_DNA"/>
</dbReference>
<evidence type="ECO:0000313" key="2">
    <source>
        <dbReference type="Proteomes" id="UP001153620"/>
    </source>
</evidence>
<gene>
    <name evidence="1" type="ORF">CHIRRI_LOCUS3187</name>
</gene>
<keyword evidence="2" id="KW-1185">Reference proteome</keyword>
<accession>A0A9N9RNZ0</accession>
<proteinExistence type="predicted"/>
<dbReference type="AlphaFoldDB" id="A0A9N9RNZ0"/>
<dbReference type="OrthoDB" id="7789688at2759"/>
<dbReference type="SUPFAM" id="SSF53300">
    <property type="entry name" value="vWA-like"/>
    <property type="match status" value="1"/>
</dbReference>
<dbReference type="CDD" id="cd00198">
    <property type="entry name" value="vWFA"/>
    <property type="match status" value="1"/>
</dbReference>